<evidence type="ECO:0000313" key="8">
    <source>
        <dbReference type="Proteomes" id="UP000596742"/>
    </source>
</evidence>
<proteinExistence type="predicted"/>
<evidence type="ECO:0000256" key="4">
    <source>
        <dbReference type="ARBA" id="ARBA00023136"/>
    </source>
</evidence>
<evidence type="ECO:0000313" key="7">
    <source>
        <dbReference type="EMBL" id="VDI77239.1"/>
    </source>
</evidence>
<feature type="domain" description="Major facilitator superfamily (MFS) profile" evidence="6">
    <location>
        <begin position="13"/>
        <end position="453"/>
    </location>
</feature>
<dbReference type="InterPro" id="IPR020846">
    <property type="entry name" value="MFS_dom"/>
</dbReference>
<dbReference type="EMBL" id="UYJE01009827">
    <property type="protein sequence ID" value="VDI77239.1"/>
    <property type="molecule type" value="Genomic_DNA"/>
</dbReference>
<dbReference type="PROSITE" id="PS50850">
    <property type="entry name" value="MFS"/>
    <property type="match status" value="1"/>
</dbReference>
<dbReference type="PANTHER" id="PTHR24064">
    <property type="entry name" value="SOLUTE CARRIER FAMILY 22 MEMBER"/>
    <property type="match status" value="1"/>
</dbReference>
<dbReference type="Gene3D" id="1.20.1250.20">
    <property type="entry name" value="MFS general substrate transporter like domains"/>
    <property type="match status" value="2"/>
</dbReference>
<dbReference type="SUPFAM" id="SSF103473">
    <property type="entry name" value="MFS general substrate transporter"/>
    <property type="match status" value="1"/>
</dbReference>
<sequence>MSLDLNEYLENLLLELGGLGRFQFVLTLIVYGSKATIAWSTLMMSFGGAIPDWTCTWKTDLGNEYISNSSFINKCSFKNNSDDVHCDSKAYDTSMSTIVSEWSLVCDREWIISTITTIQMGGLLIGAFISGQVGDVFGRKPAYYASIIILLIFNVIAAFSVSWQMFAVLRFLIGMGCGWYLTIDVTYMAEFTPAKYRSLILALPMWPLGTVTFALFSWLLHDWKYIQIASAIFCVPWFIGVCIIPESYRWLVSVNRIDDAHDVIKKIGKMNRRPVPKKEELYKVVKSANRIEKGRKRTFIDVFRNRYLFRTTVLLGMMEAVQLIVAYATNRFGRKWTTLVFFVLGGLTGLAVGVLQFLDIPEKGRWINGFALTSKLCVSCGWMALIIFTSELYPTVVRNVGYGINNTVSRIGSMVAPQLVYASKHIPGLMYLLLGGLLLLSAACVLLLTETNKLALKDTIEEIVEKPHRVEKKNESNHTDEYSGGIRNTFTKDEIHTHI</sequence>
<dbReference type="Pfam" id="PF00083">
    <property type="entry name" value="Sugar_tr"/>
    <property type="match status" value="1"/>
</dbReference>
<dbReference type="Proteomes" id="UP000596742">
    <property type="component" value="Unassembled WGS sequence"/>
</dbReference>
<dbReference type="GO" id="GO:0016020">
    <property type="term" value="C:membrane"/>
    <property type="evidence" value="ECO:0007669"/>
    <property type="project" value="UniProtKB-SubCell"/>
</dbReference>
<protein>
    <submittedName>
        <fullName evidence="7">MFS transporter, OCT family, solute carrier family 22 (Organic cation transporter), member 4/5</fullName>
    </submittedName>
</protein>
<feature type="transmembrane region" description="Helical" evidence="5">
    <location>
        <begin position="339"/>
        <end position="358"/>
    </location>
</feature>
<feature type="transmembrane region" description="Helical" evidence="5">
    <location>
        <begin position="167"/>
        <end position="187"/>
    </location>
</feature>
<feature type="transmembrane region" description="Helical" evidence="5">
    <location>
        <begin position="142"/>
        <end position="161"/>
    </location>
</feature>
<feature type="transmembrane region" description="Helical" evidence="5">
    <location>
        <begin position="429"/>
        <end position="448"/>
    </location>
</feature>
<evidence type="ECO:0000256" key="1">
    <source>
        <dbReference type="ARBA" id="ARBA00004141"/>
    </source>
</evidence>
<evidence type="ECO:0000256" key="3">
    <source>
        <dbReference type="ARBA" id="ARBA00022989"/>
    </source>
</evidence>
<dbReference type="OrthoDB" id="6155165at2759"/>
<dbReference type="InterPro" id="IPR005828">
    <property type="entry name" value="MFS_sugar_transport-like"/>
</dbReference>
<gene>
    <name evidence="7" type="ORF">MGAL_10B005722</name>
</gene>
<name>A0A8B6HD50_MYTGA</name>
<accession>A0A8B6HD50</accession>
<dbReference type="InterPro" id="IPR036259">
    <property type="entry name" value="MFS_trans_sf"/>
</dbReference>
<dbReference type="PROSITE" id="PS00217">
    <property type="entry name" value="SUGAR_TRANSPORT_2"/>
    <property type="match status" value="1"/>
</dbReference>
<keyword evidence="8" id="KW-1185">Reference proteome</keyword>
<dbReference type="InterPro" id="IPR005829">
    <property type="entry name" value="Sugar_transporter_CS"/>
</dbReference>
<comment type="caution">
    <text evidence="7">The sequence shown here is derived from an EMBL/GenBank/DDBJ whole genome shotgun (WGS) entry which is preliminary data.</text>
</comment>
<evidence type="ECO:0000259" key="6">
    <source>
        <dbReference type="PROSITE" id="PS50850"/>
    </source>
</evidence>
<feature type="transmembrane region" description="Helical" evidence="5">
    <location>
        <begin position="307"/>
        <end position="327"/>
    </location>
</feature>
<feature type="transmembrane region" description="Helical" evidence="5">
    <location>
        <begin position="199"/>
        <end position="219"/>
    </location>
</feature>
<evidence type="ECO:0000256" key="5">
    <source>
        <dbReference type="SAM" id="Phobius"/>
    </source>
</evidence>
<keyword evidence="2 5" id="KW-0812">Transmembrane</keyword>
<feature type="transmembrane region" description="Helical" evidence="5">
    <location>
        <begin position="12"/>
        <end position="33"/>
    </location>
</feature>
<reference evidence="7" key="1">
    <citation type="submission" date="2018-11" db="EMBL/GenBank/DDBJ databases">
        <authorList>
            <person name="Alioto T."/>
            <person name="Alioto T."/>
        </authorList>
    </citation>
    <scope>NUCLEOTIDE SEQUENCE</scope>
</reference>
<organism evidence="7 8">
    <name type="scientific">Mytilus galloprovincialis</name>
    <name type="common">Mediterranean mussel</name>
    <dbReference type="NCBI Taxonomy" id="29158"/>
    <lineage>
        <taxon>Eukaryota</taxon>
        <taxon>Metazoa</taxon>
        <taxon>Spiralia</taxon>
        <taxon>Lophotrochozoa</taxon>
        <taxon>Mollusca</taxon>
        <taxon>Bivalvia</taxon>
        <taxon>Autobranchia</taxon>
        <taxon>Pteriomorphia</taxon>
        <taxon>Mytilida</taxon>
        <taxon>Mytiloidea</taxon>
        <taxon>Mytilidae</taxon>
        <taxon>Mytilinae</taxon>
        <taxon>Mytilus</taxon>
    </lineage>
</organism>
<feature type="transmembrane region" description="Helical" evidence="5">
    <location>
        <begin position="370"/>
        <end position="388"/>
    </location>
</feature>
<keyword evidence="4 5" id="KW-0472">Membrane</keyword>
<comment type="subcellular location">
    <subcellularLocation>
        <location evidence="1">Membrane</location>
        <topology evidence="1">Multi-pass membrane protein</topology>
    </subcellularLocation>
</comment>
<dbReference type="GO" id="GO:0022857">
    <property type="term" value="F:transmembrane transporter activity"/>
    <property type="evidence" value="ECO:0007669"/>
    <property type="project" value="InterPro"/>
</dbReference>
<dbReference type="AlphaFoldDB" id="A0A8B6HD50"/>
<keyword evidence="3 5" id="KW-1133">Transmembrane helix</keyword>
<feature type="transmembrane region" description="Helical" evidence="5">
    <location>
        <begin position="110"/>
        <end position="130"/>
    </location>
</feature>
<evidence type="ECO:0000256" key="2">
    <source>
        <dbReference type="ARBA" id="ARBA00022692"/>
    </source>
</evidence>